<dbReference type="AlphaFoldDB" id="A0A4S8LFK3"/>
<evidence type="ECO:0008006" key="3">
    <source>
        <dbReference type="Google" id="ProtNLM"/>
    </source>
</evidence>
<accession>A0A4S8LFK3</accession>
<protein>
    <recommendedName>
        <fullName evidence="3">Fungal-type protein kinase domain-containing protein</fullName>
    </recommendedName>
</protein>
<dbReference type="EMBL" id="ML179448">
    <property type="protein sequence ID" value="THU87483.1"/>
    <property type="molecule type" value="Genomic_DNA"/>
</dbReference>
<sequence>MSTPLRKAMEIGLPYLQSPLDDMHSFFWTALWTVMCNKVKTSEEEWEALIMGNTDERDRAVDGILYRGTFAEDYSLLLRDMSPLLKDWQQDLLKPLNQDWAIAWKSVKDREVEEKLLVFHYFALRGILEFAKLIKKHEPRLTSTIHPTDSGTSDPQTTFGFCPIPVFADPAVTLDPSIIYSQTAFGTPVDISSIGQTDAPDYRAMCTHPSVGSTKFLEDCDSAWDLCECLLHASLGWLSCYMRGYMHRDVNTLSILKIDQGPKKRAPFSTRSVHSLLSISSEAHTTTGETSAKSCADESASSSDGLGFLDNCFAHLKVEEDTYWDDLLKALDDQATRTQVSGKQAASDKYIRQQDVAAMAKELEEIIRDLGITTECKAIISNFEIVAKIDASYFDPEMHDEEVSGVPAFMSTPLRKAMEIGLPYLQSPLDDMHSFFWTALWCALGNEEMSEKEDEWETRLEGSIDERDRTMHEILHQETFEEEHCSLLRGMSPLLRDWERNLLTLNGDWEVAWKSVKDRKVEEKLLVFHCFAFRGILEVVKLVAKHKPRLTSTANTN</sequence>
<proteinExistence type="predicted"/>
<gene>
    <name evidence="1" type="ORF">K435DRAFT_341841</name>
</gene>
<evidence type="ECO:0000313" key="1">
    <source>
        <dbReference type="EMBL" id="THU87483.1"/>
    </source>
</evidence>
<keyword evidence="2" id="KW-1185">Reference proteome</keyword>
<dbReference type="Proteomes" id="UP000297245">
    <property type="component" value="Unassembled WGS sequence"/>
</dbReference>
<evidence type="ECO:0000313" key="2">
    <source>
        <dbReference type="Proteomes" id="UP000297245"/>
    </source>
</evidence>
<dbReference type="OrthoDB" id="3182677at2759"/>
<name>A0A4S8LFK3_DENBC</name>
<organism evidence="1 2">
    <name type="scientific">Dendrothele bispora (strain CBS 962.96)</name>
    <dbReference type="NCBI Taxonomy" id="1314807"/>
    <lineage>
        <taxon>Eukaryota</taxon>
        <taxon>Fungi</taxon>
        <taxon>Dikarya</taxon>
        <taxon>Basidiomycota</taxon>
        <taxon>Agaricomycotina</taxon>
        <taxon>Agaricomycetes</taxon>
        <taxon>Agaricomycetidae</taxon>
        <taxon>Agaricales</taxon>
        <taxon>Agaricales incertae sedis</taxon>
        <taxon>Dendrothele</taxon>
    </lineage>
</organism>
<reference evidence="1 2" key="1">
    <citation type="journal article" date="2019" name="Nat. Ecol. Evol.">
        <title>Megaphylogeny resolves global patterns of mushroom evolution.</title>
        <authorList>
            <person name="Varga T."/>
            <person name="Krizsan K."/>
            <person name="Foldi C."/>
            <person name="Dima B."/>
            <person name="Sanchez-Garcia M."/>
            <person name="Sanchez-Ramirez S."/>
            <person name="Szollosi G.J."/>
            <person name="Szarkandi J.G."/>
            <person name="Papp V."/>
            <person name="Albert L."/>
            <person name="Andreopoulos W."/>
            <person name="Angelini C."/>
            <person name="Antonin V."/>
            <person name="Barry K.W."/>
            <person name="Bougher N.L."/>
            <person name="Buchanan P."/>
            <person name="Buyck B."/>
            <person name="Bense V."/>
            <person name="Catcheside P."/>
            <person name="Chovatia M."/>
            <person name="Cooper J."/>
            <person name="Damon W."/>
            <person name="Desjardin D."/>
            <person name="Finy P."/>
            <person name="Geml J."/>
            <person name="Haridas S."/>
            <person name="Hughes K."/>
            <person name="Justo A."/>
            <person name="Karasinski D."/>
            <person name="Kautmanova I."/>
            <person name="Kiss B."/>
            <person name="Kocsube S."/>
            <person name="Kotiranta H."/>
            <person name="LaButti K.M."/>
            <person name="Lechner B.E."/>
            <person name="Liimatainen K."/>
            <person name="Lipzen A."/>
            <person name="Lukacs Z."/>
            <person name="Mihaltcheva S."/>
            <person name="Morgado L.N."/>
            <person name="Niskanen T."/>
            <person name="Noordeloos M.E."/>
            <person name="Ohm R.A."/>
            <person name="Ortiz-Santana B."/>
            <person name="Ovrebo C."/>
            <person name="Racz N."/>
            <person name="Riley R."/>
            <person name="Savchenko A."/>
            <person name="Shiryaev A."/>
            <person name="Soop K."/>
            <person name="Spirin V."/>
            <person name="Szebenyi C."/>
            <person name="Tomsovsky M."/>
            <person name="Tulloss R.E."/>
            <person name="Uehling J."/>
            <person name="Grigoriev I.V."/>
            <person name="Vagvolgyi C."/>
            <person name="Papp T."/>
            <person name="Martin F.M."/>
            <person name="Miettinen O."/>
            <person name="Hibbett D.S."/>
            <person name="Nagy L.G."/>
        </authorList>
    </citation>
    <scope>NUCLEOTIDE SEQUENCE [LARGE SCALE GENOMIC DNA]</scope>
    <source>
        <strain evidence="1 2">CBS 962.96</strain>
    </source>
</reference>